<evidence type="ECO:0000313" key="9">
    <source>
        <dbReference type="EMBL" id="MCA9755131.1"/>
    </source>
</evidence>
<dbReference type="NCBIfam" id="NF005559">
    <property type="entry name" value="PRK07231.1"/>
    <property type="match status" value="1"/>
</dbReference>
<evidence type="ECO:0000256" key="6">
    <source>
        <dbReference type="RuleBase" id="RU000363"/>
    </source>
</evidence>
<dbReference type="Pfam" id="PF00106">
    <property type="entry name" value="adh_short"/>
    <property type="match status" value="1"/>
</dbReference>
<evidence type="ECO:0000259" key="8">
    <source>
        <dbReference type="SMART" id="SM00822"/>
    </source>
</evidence>
<dbReference type="PANTHER" id="PTHR42879:SF2">
    <property type="entry name" value="3-OXOACYL-[ACYL-CARRIER-PROTEIN] REDUCTASE FABG"/>
    <property type="match status" value="1"/>
</dbReference>
<dbReference type="CDD" id="cd05333">
    <property type="entry name" value="BKR_SDR_c"/>
    <property type="match status" value="1"/>
</dbReference>
<name>A0A956NB69_UNCEI</name>
<comment type="pathway">
    <text evidence="7">Lipid metabolism; fatty acid biosynthesis.</text>
</comment>
<dbReference type="GO" id="GO:0004316">
    <property type="term" value="F:3-oxoacyl-[acyl-carrier-protein] reductase (NADPH) activity"/>
    <property type="evidence" value="ECO:0007669"/>
    <property type="project" value="UniProtKB-UniRule"/>
</dbReference>
<dbReference type="InterPro" id="IPR020904">
    <property type="entry name" value="Sc_DH/Rdtase_CS"/>
</dbReference>
<sequence>MSGWHADRIALVTGGSRGIGRAAALKLAQDGADVALVDRSGDPEGPTVQEIRAMGRRCEHFKCDLSDASQIAELPARVSDSLGPVSILVNNAGMTRDNLFLRLDDDDWDAVLAVNLKAAFHCSKVFARAMLKARWGRIVNVTSVVGQMGNKGQSNYAASKAGLIGLTYSLARELAERNVTVNAVAPGFITTDMTGELSEAVQTALLGQIPVGRFGEPEDVAGVISFLASQGAGYITGQVVRVDGGMLMA</sequence>
<protein>
    <recommendedName>
        <fullName evidence="7">3-oxoacyl-[acyl-carrier-protein] reductase</fullName>
        <ecNumber evidence="7">1.1.1.100</ecNumber>
    </recommendedName>
</protein>
<accession>A0A956NB69</accession>
<comment type="similarity">
    <text evidence="1 6">Belongs to the short-chain dehydrogenases/reductases (SDR) family.</text>
</comment>
<keyword evidence="7" id="KW-0276">Fatty acid metabolism</keyword>
<comment type="caution">
    <text evidence="9">The sequence shown here is derived from an EMBL/GenBank/DDBJ whole genome shotgun (WGS) entry which is preliminary data.</text>
</comment>
<dbReference type="InterPro" id="IPR050259">
    <property type="entry name" value="SDR"/>
</dbReference>
<dbReference type="PANTHER" id="PTHR42879">
    <property type="entry name" value="3-OXOACYL-(ACYL-CARRIER-PROTEIN) REDUCTASE"/>
    <property type="match status" value="1"/>
</dbReference>
<comment type="catalytic activity">
    <reaction evidence="7">
        <text>a (3R)-hydroxyacyl-[ACP] + NADP(+) = a 3-oxoacyl-[ACP] + NADPH + H(+)</text>
        <dbReference type="Rhea" id="RHEA:17397"/>
        <dbReference type="Rhea" id="RHEA-COMP:9916"/>
        <dbReference type="Rhea" id="RHEA-COMP:9945"/>
        <dbReference type="ChEBI" id="CHEBI:15378"/>
        <dbReference type="ChEBI" id="CHEBI:57783"/>
        <dbReference type="ChEBI" id="CHEBI:58349"/>
        <dbReference type="ChEBI" id="CHEBI:78776"/>
        <dbReference type="ChEBI" id="CHEBI:78827"/>
        <dbReference type="EC" id="1.1.1.100"/>
    </reaction>
</comment>
<organism evidence="9 10">
    <name type="scientific">Eiseniibacteriota bacterium</name>
    <dbReference type="NCBI Taxonomy" id="2212470"/>
    <lineage>
        <taxon>Bacteria</taxon>
        <taxon>Candidatus Eiseniibacteriota</taxon>
    </lineage>
</organism>
<evidence type="ECO:0000256" key="2">
    <source>
        <dbReference type="ARBA" id="ARBA00022857"/>
    </source>
</evidence>
<evidence type="ECO:0000256" key="3">
    <source>
        <dbReference type="ARBA" id="ARBA00023002"/>
    </source>
</evidence>
<reference evidence="9" key="2">
    <citation type="journal article" date="2021" name="Microbiome">
        <title>Successional dynamics and alternative stable states in a saline activated sludge microbial community over 9 years.</title>
        <authorList>
            <person name="Wang Y."/>
            <person name="Ye J."/>
            <person name="Ju F."/>
            <person name="Liu L."/>
            <person name="Boyd J.A."/>
            <person name="Deng Y."/>
            <person name="Parks D.H."/>
            <person name="Jiang X."/>
            <person name="Yin X."/>
            <person name="Woodcroft B.J."/>
            <person name="Tyson G.W."/>
            <person name="Hugenholtz P."/>
            <person name="Polz M.F."/>
            <person name="Zhang T."/>
        </authorList>
    </citation>
    <scope>NUCLEOTIDE SEQUENCE</scope>
    <source>
        <strain evidence="9">HKST-UBA02</strain>
    </source>
</reference>
<dbReference type="InterPro" id="IPR011284">
    <property type="entry name" value="3oxo_ACP_reduc"/>
</dbReference>
<reference evidence="9" key="1">
    <citation type="submission" date="2020-04" db="EMBL/GenBank/DDBJ databases">
        <authorList>
            <person name="Zhang T."/>
        </authorList>
    </citation>
    <scope>NUCLEOTIDE SEQUENCE</scope>
    <source>
        <strain evidence="9">HKST-UBA02</strain>
    </source>
</reference>
<feature type="active site" description="Proton acceptor" evidence="4">
    <location>
        <position position="156"/>
    </location>
</feature>
<feature type="binding site" evidence="5">
    <location>
        <begin position="156"/>
        <end position="160"/>
    </location>
    <ligand>
        <name>NADP(+)</name>
        <dbReference type="ChEBI" id="CHEBI:58349"/>
    </ligand>
</feature>
<dbReference type="SMART" id="SM00822">
    <property type="entry name" value="PKS_KR"/>
    <property type="match status" value="1"/>
</dbReference>
<comment type="function">
    <text evidence="7">Catalyzes the NADPH-dependent reduction of beta-ketoacyl-ACP substrates to beta-hydroxyacyl-ACP products, the first reductive step in the elongation cycle of fatty acid biosynthesis.</text>
</comment>
<evidence type="ECO:0000256" key="7">
    <source>
        <dbReference type="RuleBase" id="RU366074"/>
    </source>
</evidence>
<dbReference type="AlphaFoldDB" id="A0A956NB69"/>
<dbReference type="PRINTS" id="PR00080">
    <property type="entry name" value="SDRFAMILY"/>
</dbReference>
<feature type="binding site" evidence="5">
    <location>
        <begin position="14"/>
        <end position="17"/>
    </location>
    <ligand>
        <name>NADP(+)</name>
        <dbReference type="ChEBI" id="CHEBI:58349"/>
    </ligand>
</feature>
<proteinExistence type="inferred from homology"/>
<feature type="domain" description="Ketoreductase" evidence="8">
    <location>
        <begin position="8"/>
        <end position="187"/>
    </location>
</feature>
<dbReference type="PRINTS" id="PR00081">
    <property type="entry name" value="GDHRDH"/>
</dbReference>
<dbReference type="NCBIfam" id="TIGR01830">
    <property type="entry name" value="3oxo_ACP_reduc"/>
    <property type="match status" value="1"/>
</dbReference>
<keyword evidence="2 5" id="KW-0521">NADP</keyword>
<evidence type="ECO:0000256" key="5">
    <source>
        <dbReference type="PIRSR" id="PIRSR611284-2"/>
    </source>
</evidence>
<dbReference type="PROSITE" id="PS00061">
    <property type="entry name" value="ADH_SHORT"/>
    <property type="match status" value="1"/>
</dbReference>
<comment type="subunit">
    <text evidence="7">Homotetramer.</text>
</comment>
<evidence type="ECO:0000256" key="4">
    <source>
        <dbReference type="PIRSR" id="PIRSR611284-1"/>
    </source>
</evidence>
<dbReference type="GO" id="GO:0051287">
    <property type="term" value="F:NAD binding"/>
    <property type="evidence" value="ECO:0007669"/>
    <property type="project" value="UniProtKB-UniRule"/>
</dbReference>
<dbReference type="SUPFAM" id="SSF51735">
    <property type="entry name" value="NAD(P)-binding Rossmann-fold domains"/>
    <property type="match status" value="1"/>
</dbReference>
<dbReference type="InterPro" id="IPR002347">
    <property type="entry name" value="SDR_fam"/>
</dbReference>
<dbReference type="FunFam" id="3.40.50.720:FF:000115">
    <property type="entry name" value="3-oxoacyl-[acyl-carrier-protein] reductase FabG"/>
    <property type="match status" value="1"/>
</dbReference>
<evidence type="ECO:0000256" key="1">
    <source>
        <dbReference type="ARBA" id="ARBA00006484"/>
    </source>
</evidence>
<dbReference type="EMBL" id="JAGQHS010000016">
    <property type="protein sequence ID" value="MCA9755131.1"/>
    <property type="molecule type" value="Genomic_DNA"/>
</dbReference>
<dbReference type="GO" id="GO:0006633">
    <property type="term" value="P:fatty acid biosynthetic process"/>
    <property type="evidence" value="ECO:0007669"/>
    <property type="project" value="UniProtKB-KW"/>
</dbReference>
<keyword evidence="7" id="KW-0443">Lipid metabolism</keyword>
<keyword evidence="7" id="KW-0275">Fatty acid biosynthesis</keyword>
<dbReference type="EC" id="1.1.1.100" evidence="7"/>
<evidence type="ECO:0000313" key="10">
    <source>
        <dbReference type="Proteomes" id="UP000739538"/>
    </source>
</evidence>
<feature type="binding site" evidence="5">
    <location>
        <position position="189"/>
    </location>
    <ligand>
        <name>NADP(+)</name>
        <dbReference type="ChEBI" id="CHEBI:58349"/>
    </ligand>
</feature>
<keyword evidence="7" id="KW-0444">Lipid biosynthesis</keyword>
<keyword evidence="3 7" id="KW-0560">Oxidoreductase</keyword>
<dbReference type="Proteomes" id="UP000739538">
    <property type="component" value="Unassembled WGS sequence"/>
</dbReference>
<dbReference type="InterPro" id="IPR057326">
    <property type="entry name" value="KR_dom"/>
</dbReference>
<gene>
    <name evidence="9" type="primary">fabG</name>
    <name evidence="9" type="ORF">KDA27_04965</name>
</gene>
<dbReference type="Gene3D" id="3.40.50.720">
    <property type="entry name" value="NAD(P)-binding Rossmann-like Domain"/>
    <property type="match status" value="1"/>
</dbReference>
<dbReference type="NCBIfam" id="NF009466">
    <property type="entry name" value="PRK12826.1-2"/>
    <property type="match status" value="1"/>
</dbReference>
<feature type="binding site" evidence="5">
    <location>
        <position position="91"/>
    </location>
    <ligand>
        <name>NADP(+)</name>
        <dbReference type="ChEBI" id="CHEBI:58349"/>
    </ligand>
</feature>
<dbReference type="InterPro" id="IPR036291">
    <property type="entry name" value="NAD(P)-bd_dom_sf"/>
</dbReference>